<proteinExistence type="evidence at transcript level"/>
<name>A0A162X6C2_TRIBS</name>
<organism evidence="2">
    <name type="scientific">Triatoma brasiliensis</name>
    <name type="common">Blood-sucking bug</name>
    <dbReference type="NCBI Taxonomy" id="65344"/>
    <lineage>
        <taxon>Eukaryota</taxon>
        <taxon>Metazoa</taxon>
        <taxon>Ecdysozoa</taxon>
        <taxon>Arthropoda</taxon>
        <taxon>Hexapoda</taxon>
        <taxon>Insecta</taxon>
        <taxon>Pterygota</taxon>
        <taxon>Neoptera</taxon>
        <taxon>Paraneoptera</taxon>
        <taxon>Hemiptera</taxon>
        <taxon>Heteroptera</taxon>
        <taxon>Panheteroptera</taxon>
        <taxon>Cimicomorpha</taxon>
        <taxon>Reduviidae</taxon>
        <taxon>Triatominae</taxon>
        <taxon>Triatoma</taxon>
    </lineage>
</organism>
<feature type="chain" id="PRO_5007840714" evidence="1">
    <location>
        <begin position="21"/>
        <end position="119"/>
    </location>
</feature>
<dbReference type="InterPro" id="IPR036682">
    <property type="entry name" value="OS_D_A10/PebIII_sf"/>
</dbReference>
<dbReference type="Gene3D" id="1.10.2080.10">
    <property type="entry name" value="Insect odorant-binding protein A10/Ejaculatory bulb-specific protein 3"/>
    <property type="match status" value="1"/>
</dbReference>
<keyword evidence="1" id="KW-0732">Signal</keyword>
<protein>
    <submittedName>
        <fullName evidence="2">Putative chemosensory protein</fullName>
    </submittedName>
</protein>
<accession>A0A162X6C2</accession>
<dbReference type="EMBL" id="LT555324">
    <property type="protein sequence ID" value="SAJ59009.1"/>
    <property type="molecule type" value="mRNA"/>
</dbReference>
<dbReference type="InterPro" id="IPR005055">
    <property type="entry name" value="A10/PebIII"/>
</dbReference>
<dbReference type="Pfam" id="PF03392">
    <property type="entry name" value="OS-D"/>
    <property type="match status" value="1"/>
</dbReference>
<evidence type="ECO:0000313" key="2">
    <source>
        <dbReference type="EMBL" id="SAJ59009.1"/>
    </source>
</evidence>
<gene>
    <name evidence="2" type="primary">TbraCSP9</name>
</gene>
<dbReference type="PANTHER" id="PTHR11257">
    <property type="entry name" value="CHEMOSENSORY PROTEIN-RELATED"/>
    <property type="match status" value="1"/>
</dbReference>
<dbReference type="PANTHER" id="PTHR11257:SF13">
    <property type="entry name" value="GEO07322P1"/>
    <property type="match status" value="1"/>
</dbReference>
<feature type="signal peptide" evidence="1">
    <location>
        <begin position="1"/>
        <end position="20"/>
    </location>
</feature>
<dbReference type="SUPFAM" id="SSF100910">
    <property type="entry name" value="Chemosensory protein Csp2"/>
    <property type="match status" value="1"/>
</dbReference>
<sequence>MKVITIVLICLSAFVVTIYAQYEVNVEEILNNKRLLDAYTKCYLDRGPCPGPARESKKKLGEVFTTNCAKCNKKQRQDTRAALRKLRERKPQLFLEIFEKYDAGSKHLDGFLIWLKKND</sequence>
<dbReference type="AlphaFoldDB" id="A0A162X6C2"/>
<evidence type="ECO:0000256" key="1">
    <source>
        <dbReference type="SAM" id="SignalP"/>
    </source>
</evidence>
<reference evidence="2" key="1">
    <citation type="submission" date="2016-03" db="EMBL/GenBank/DDBJ databases">
        <title>Under expression of chemosensory genes in domiciliary bugs of the Chagas disease vector Triatoma brasiliensis.</title>
        <authorList>
            <person name="Marchant A."/>
            <person name="Mougel F."/>
            <person name="Jacquin-Joly E."/>
            <person name="Costa J."/>
            <person name="Almeida C.E."/>
            <person name="Harry M."/>
        </authorList>
    </citation>
    <scope>NUCLEOTIDE SEQUENCE</scope>
    <source>
        <tissue evidence="2">Head antenna rostrum</tissue>
    </source>
</reference>